<dbReference type="EMBL" id="JANJQO010000265">
    <property type="protein sequence ID" value="KAJ2979638.1"/>
    <property type="molecule type" value="Genomic_DNA"/>
</dbReference>
<gene>
    <name evidence="1" type="ORF">NQ176_g3128</name>
</gene>
<evidence type="ECO:0000313" key="2">
    <source>
        <dbReference type="Proteomes" id="UP001143910"/>
    </source>
</evidence>
<reference evidence="1" key="1">
    <citation type="submission" date="2022-08" db="EMBL/GenBank/DDBJ databases">
        <title>Genome Sequence of Lecanicillium fungicola.</title>
        <authorList>
            <person name="Buettner E."/>
        </authorList>
    </citation>
    <scope>NUCLEOTIDE SEQUENCE</scope>
    <source>
        <strain evidence="1">Babe33</strain>
    </source>
</reference>
<keyword evidence="2" id="KW-1185">Reference proteome</keyword>
<accession>A0ACC1NMQ6</accession>
<organism evidence="1 2">
    <name type="scientific">Zarea fungicola</name>
    <dbReference type="NCBI Taxonomy" id="93591"/>
    <lineage>
        <taxon>Eukaryota</taxon>
        <taxon>Fungi</taxon>
        <taxon>Dikarya</taxon>
        <taxon>Ascomycota</taxon>
        <taxon>Pezizomycotina</taxon>
        <taxon>Sordariomycetes</taxon>
        <taxon>Hypocreomycetidae</taxon>
        <taxon>Hypocreales</taxon>
        <taxon>Cordycipitaceae</taxon>
        <taxon>Zarea</taxon>
    </lineage>
</organism>
<comment type="caution">
    <text evidence="1">The sequence shown here is derived from an EMBL/GenBank/DDBJ whole genome shotgun (WGS) entry which is preliminary data.</text>
</comment>
<sequence>MLRYLLHGSGLGQQASNIMKTPSGTGQGAWRRLYTTSGQVITHQRLTSYGAARTPGASLFRTMRPSGLRPATPGWTPTSRRGFRFSAWRRNTADGEKSESLSLSQRLKKLFKDYGKSAIGVYLALSVLDFPFCFLLVRVVGTETIERALLLISGTLDELIGRIEHAVVSTVSQFIPESIRQKWHEYWKSVKKTESETLGNGDVSEAVEMVGWGVEKAQENHNEAASLGTQLALAYAIHKSFIFLRVPLTAALTPKIVKKLRSWGWNIGKKA</sequence>
<dbReference type="Proteomes" id="UP001143910">
    <property type="component" value="Unassembled WGS sequence"/>
</dbReference>
<evidence type="ECO:0000313" key="1">
    <source>
        <dbReference type="EMBL" id="KAJ2979638.1"/>
    </source>
</evidence>
<protein>
    <submittedName>
        <fullName evidence="1">Uncharacterized protein</fullName>
    </submittedName>
</protein>
<name>A0ACC1NMQ6_9HYPO</name>
<proteinExistence type="predicted"/>